<evidence type="ECO:0000256" key="3">
    <source>
        <dbReference type="ARBA" id="ARBA00022452"/>
    </source>
</evidence>
<evidence type="ECO:0000256" key="4">
    <source>
        <dbReference type="ARBA" id="ARBA00022692"/>
    </source>
</evidence>
<organism evidence="9 10">
    <name type="scientific">Alistipes senegalensis JC50</name>
    <dbReference type="NCBI Taxonomy" id="1033732"/>
    <lineage>
        <taxon>Bacteria</taxon>
        <taxon>Pseudomonadati</taxon>
        <taxon>Bacteroidota</taxon>
        <taxon>Bacteroidia</taxon>
        <taxon>Bacteroidales</taxon>
        <taxon>Rikenellaceae</taxon>
        <taxon>Alistipes</taxon>
    </lineage>
</organism>
<dbReference type="InterPro" id="IPR023996">
    <property type="entry name" value="TonB-dep_OMP_SusC/RagA"/>
</dbReference>
<dbReference type="Gene3D" id="2.170.130.10">
    <property type="entry name" value="TonB-dependent receptor, plug domain"/>
    <property type="match status" value="1"/>
</dbReference>
<dbReference type="Gene3D" id="2.60.40.1120">
    <property type="entry name" value="Carboxypeptidase-like, regulatory domain"/>
    <property type="match status" value="1"/>
</dbReference>
<dbReference type="Gene3D" id="2.40.170.20">
    <property type="entry name" value="TonB-dependent receptor, beta-barrel domain"/>
    <property type="match status" value="1"/>
</dbReference>
<sequence>MLLLLPASAQPSADSGRKIRVSGRVVDSKGFVIAGATVLVKNGSAGTVSDAQGNFQLTVPQGATLQVSFLGYESREISAIGGGKPLTVTLVEQTQQVDDVVVVGYGVQKKESVLGAISQVGTDELVNSGTANITQAITGKLSGITSIQTSGQPGNNDVQLYVRGVSSWNGSDPLVLVDGIERSFSDLDPNEVATISVLKDASATAVFGAKGANGVIIVTTRSGNTGKPKMNISLSYGLDFPTNIPDHVSSAKTAELLNVALKNTQSFGSLIPQWQIDEYARPSSKINTIRYPDTDWFDLTMRTCAQTITANYNVSGGSQRVKYFLSLGYNHEGSIFKDFSEWTAANFRYDRINYRSNFDFDVTKSTRLSVKVGGVLSIRQAPTGASVSGLFNMMYSASPMMFPAYYPAWMLDMVSDPDYPDASGERLASSKGSFYGNAKTTLSTGDYQQTTSNKLYTDLVFEQKLDFITKGLSLKANVSLSTYYSRVSQEASSANPMYYIDWDAYDSGEGNPWVLSTQSDYVYERDPYSVTTGVMQDNYYTTFYWEAALNYNRTFGDHTVTALALFNQRENAKVVDFPYHSQGLVARATYDYKHKYLFECNIGYTGSEQFSPKNRYGFFPSVAIGWVPSQERFWKEAMPWWSKMKIRYSDGLVGSDSAAERWLYYTSYVSDSSGNITEDKSANLEAQWEEARKRDLGIEMGWLDNRLTLNLDLFDEKRTNMLVEPNVTMLVGTQYKVVNRGSMKKHGIDIELGWNDRTKSGFNYHLTALLSLNENRITNYEDAPYAPDYQKVAGKAYMGQTGGMSVVDSGYYENVNDIHNYPAYSDNWLYVNIGSYKYLDYAVDGSLNSQDLHAIAGSQYPPVSCSFRGGFEYKGLEFNMLWTADFGKYVNYNNSWEIEFTKGDYRASKSQLDNWSPTNPDANHATLVFGGSSGHPMYSWAGTTGAGSTMMLEGRTWRKADYISLKEVYLGYTFRSKRVLQRAGFRNLSLYLTGTNLLTLSDLIEGDPKSTTFTTGFYPMMTSVKLGVKIGF</sequence>
<dbReference type="Pfam" id="PF13715">
    <property type="entry name" value="CarbopepD_reg_2"/>
    <property type="match status" value="1"/>
</dbReference>
<accession>A0ABY5V6B8</accession>
<keyword evidence="5 7" id="KW-0472">Membrane</keyword>
<dbReference type="RefSeq" id="WP_227901116.1">
    <property type="nucleotide sequence ID" value="NZ_CP102252.1"/>
</dbReference>
<dbReference type="SUPFAM" id="SSF49464">
    <property type="entry name" value="Carboxypeptidase regulatory domain-like"/>
    <property type="match status" value="1"/>
</dbReference>
<feature type="domain" description="TonB-dependent receptor plug" evidence="8">
    <location>
        <begin position="110"/>
        <end position="215"/>
    </location>
</feature>
<dbReference type="PROSITE" id="PS52016">
    <property type="entry name" value="TONB_DEPENDENT_REC_3"/>
    <property type="match status" value="1"/>
</dbReference>
<dbReference type="InterPro" id="IPR008969">
    <property type="entry name" value="CarboxyPept-like_regulatory"/>
</dbReference>
<gene>
    <name evidence="9" type="ORF">NQ519_11390</name>
</gene>
<keyword evidence="2 7" id="KW-0813">Transport</keyword>
<comment type="subcellular location">
    <subcellularLocation>
        <location evidence="1 7">Cell outer membrane</location>
        <topology evidence="1 7">Multi-pass membrane protein</topology>
    </subcellularLocation>
</comment>
<reference evidence="9" key="1">
    <citation type="journal article" date="2022" name="Cell">
        <title>Design, construction, and in vivo augmentation of a complex gut microbiome.</title>
        <authorList>
            <person name="Cheng A.G."/>
            <person name="Ho P.Y."/>
            <person name="Aranda-Diaz A."/>
            <person name="Jain S."/>
            <person name="Yu F.B."/>
            <person name="Meng X."/>
            <person name="Wang M."/>
            <person name="Iakiviak M."/>
            <person name="Nagashima K."/>
            <person name="Zhao A."/>
            <person name="Murugkar P."/>
            <person name="Patil A."/>
            <person name="Atabakhsh K."/>
            <person name="Weakley A."/>
            <person name="Yan J."/>
            <person name="Brumbaugh A.R."/>
            <person name="Higginbottom S."/>
            <person name="Dimas A."/>
            <person name="Shiver A.L."/>
            <person name="Deutschbauer A."/>
            <person name="Neff N."/>
            <person name="Sonnenburg J.L."/>
            <person name="Huang K.C."/>
            <person name="Fischbach M.A."/>
        </authorList>
    </citation>
    <scope>NUCLEOTIDE SEQUENCE</scope>
    <source>
        <strain evidence="9">JC50</strain>
    </source>
</reference>
<dbReference type="Pfam" id="PF07715">
    <property type="entry name" value="Plug"/>
    <property type="match status" value="1"/>
</dbReference>
<evidence type="ECO:0000256" key="1">
    <source>
        <dbReference type="ARBA" id="ARBA00004571"/>
    </source>
</evidence>
<keyword evidence="4 7" id="KW-0812">Transmembrane</keyword>
<evidence type="ECO:0000256" key="5">
    <source>
        <dbReference type="ARBA" id="ARBA00023136"/>
    </source>
</evidence>
<dbReference type="InterPro" id="IPR012910">
    <property type="entry name" value="Plug_dom"/>
</dbReference>
<evidence type="ECO:0000256" key="6">
    <source>
        <dbReference type="ARBA" id="ARBA00023237"/>
    </source>
</evidence>
<keyword evidence="10" id="KW-1185">Reference proteome</keyword>
<dbReference type="Proteomes" id="UP001058267">
    <property type="component" value="Chromosome"/>
</dbReference>
<dbReference type="SUPFAM" id="SSF56935">
    <property type="entry name" value="Porins"/>
    <property type="match status" value="1"/>
</dbReference>
<dbReference type="InterPro" id="IPR036942">
    <property type="entry name" value="Beta-barrel_TonB_sf"/>
</dbReference>
<evidence type="ECO:0000256" key="7">
    <source>
        <dbReference type="PROSITE-ProRule" id="PRU01360"/>
    </source>
</evidence>
<dbReference type="InterPro" id="IPR039426">
    <property type="entry name" value="TonB-dep_rcpt-like"/>
</dbReference>
<protein>
    <submittedName>
        <fullName evidence="9">SusC/RagA family TonB-linked outer membrane protein</fullName>
    </submittedName>
</protein>
<dbReference type="EMBL" id="CP102252">
    <property type="protein sequence ID" value="UWN64356.1"/>
    <property type="molecule type" value="Genomic_DNA"/>
</dbReference>
<evidence type="ECO:0000256" key="2">
    <source>
        <dbReference type="ARBA" id="ARBA00022448"/>
    </source>
</evidence>
<evidence type="ECO:0000259" key="8">
    <source>
        <dbReference type="Pfam" id="PF07715"/>
    </source>
</evidence>
<keyword evidence="3 7" id="KW-1134">Transmembrane beta strand</keyword>
<dbReference type="NCBIfam" id="TIGR04056">
    <property type="entry name" value="OMP_RagA_SusC"/>
    <property type="match status" value="1"/>
</dbReference>
<name>A0ABY5V6B8_9BACT</name>
<keyword evidence="6 7" id="KW-0998">Cell outer membrane</keyword>
<evidence type="ECO:0000313" key="9">
    <source>
        <dbReference type="EMBL" id="UWN64356.1"/>
    </source>
</evidence>
<dbReference type="InterPro" id="IPR037066">
    <property type="entry name" value="Plug_dom_sf"/>
</dbReference>
<proteinExistence type="inferred from homology"/>
<dbReference type="NCBIfam" id="TIGR04057">
    <property type="entry name" value="SusC_RagA_signa"/>
    <property type="match status" value="1"/>
</dbReference>
<comment type="similarity">
    <text evidence="7">Belongs to the TonB-dependent receptor family.</text>
</comment>
<dbReference type="InterPro" id="IPR023997">
    <property type="entry name" value="TonB-dep_OMP_SusC/RagA_CS"/>
</dbReference>
<evidence type="ECO:0000313" key="10">
    <source>
        <dbReference type="Proteomes" id="UP001058267"/>
    </source>
</evidence>